<keyword evidence="12" id="KW-0966">Cell projection</keyword>
<evidence type="ECO:0000313" key="13">
    <source>
        <dbReference type="Proteomes" id="UP000029577"/>
    </source>
</evidence>
<accession>A0A095T4R9</accession>
<dbReference type="eggNOG" id="COG1580">
    <property type="taxonomic scope" value="Bacteria"/>
</dbReference>
<name>A0A095T4R9_9GAMM</name>
<comment type="function">
    <text evidence="1 11">Controls the rotational direction of flagella during chemotaxis.</text>
</comment>
<comment type="caution">
    <text evidence="12">The sequence shown here is derived from an EMBL/GenBank/DDBJ whole genome shotgun (WGS) entry which is preliminary data.</text>
</comment>
<organism evidence="12 13">
    <name type="scientific">Tatumella morbirosei</name>
    <dbReference type="NCBI Taxonomy" id="642227"/>
    <lineage>
        <taxon>Bacteria</taxon>
        <taxon>Pseudomonadati</taxon>
        <taxon>Pseudomonadota</taxon>
        <taxon>Gammaproteobacteria</taxon>
        <taxon>Enterobacterales</taxon>
        <taxon>Erwiniaceae</taxon>
        <taxon>Tatumella</taxon>
    </lineage>
</organism>
<keyword evidence="9" id="KW-1133">Transmembrane helix</keyword>
<gene>
    <name evidence="12" type="primary">fliL</name>
    <name evidence="12" type="ORF">HA49_13930</name>
</gene>
<dbReference type="AlphaFoldDB" id="A0A095T4R9"/>
<reference evidence="12" key="1">
    <citation type="submission" date="2014-12" db="EMBL/GenBank/DDBJ databases">
        <title>The draft genome of the Tatumella morbirosei type strain, LMG23360T isolated from pineapple rot.</title>
        <authorList>
            <person name="Smits T.H."/>
            <person name="Palmer M."/>
            <person name="Venter S.N."/>
            <person name="Duffy B."/>
            <person name="Steenkamp E.T."/>
            <person name="Chan W.Y."/>
            <person name="Coutinho T.A."/>
            <person name="Coetzee M.P."/>
            <person name="De Maayer P."/>
        </authorList>
    </citation>
    <scope>NUCLEOTIDE SEQUENCE [LARGE SCALE GENOMIC DNA]</scope>
    <source>
        <strain evidence="12">LMG 23360</strain>
    </source>
</reference>
<evidence type="ECO:0000256" key="1">
    <source>
        <dbReference type="ARBA" id="ARBA00002254"/>
    </source>
</evidence>
<dbReference type="GO" id="GO:0009425">
    <property type="term" value="C:bacterial-type flagellum basal body"/>
    <property type="evidence" value="ECO:0007669"/>
    <property type="project" value="InterPro"/>
</dbReference>
<evidence type="ECO:0000256" key="4">
    <source>
        <dbReference type="ARBA" id="ARBA00021812"/>
    </source>
</evidence>
<proteinExistence type="inferred from homology"/>
<dbReference type="NCBIfam" id="NF005435">
    <property type="entry name" value="PRK07021.1"/>
    <property type="match status" value="1"/>
</dbReference>
<keyword evidence="5" id="KW-1003">Cell membrane</keyword>
<dbReference type="GO" id="GO:0006935">
    <property type="term" value="P:chemotaxis"/>
    <property type="evidence" value="ECO:0007669"/>
    <property type="project" value="UniProtKB-KW"/>
</dbReference>
<dbReference type="RefSeq" id="WP_038021038.1">
    <property type="nucleotide sequence ID" value="NZ_JPKR02000003.1"/>
</dbReference>
<dbReference type="GO" id="GO:0071978">
    <property type="term" value="P:bacterial-type flagellum-dependent swarming motility"/>
    <property type="evidence" value="ECO:0007669"/>
    <property type="project" value="TreeGrafter"/>
</dbReference>
<dbReference type="InterPro" id="IPR005503">
    <property type="entry name" value="FliL"/>
</dbReference>
<evidence type="ECO:0000256" key="7">
    <source>
        <dbReference type="ARBA" id="ARBA00022692"/>
    </source>
</evidence>
<dbReference type="PANTHER" id="PTHR35091">
    <property type="entry name" value="FLAGELLAR PROTEIN FLIL"/>
    <property type="match status" value="1"/>
</dbReference>
<keyword evidence="11" id="KW-0997">Cell inner membrane</keyword>
<dbReference type="GO" id="GO:0005886">
    <property type="term" value="C:plasma membrane"/>
    <property type="evidence" value="ECO:0007669"/>
    <property type="project" value="UniProtKB-SubCell"/>
</dbReference>
<keyword evidence="12" id="KW-0282">Flagellum</keyword>
<dbReference type="OrthoDB" id="2087278at2"/>
<dbReference type="EMBL" id="JPKR02000003">
    <property type="protein sequence ID" value="KGD71916.1"/>
    <property type="molecule type" value="Genomic_DNA"/>
</dbReference>
<dbReference type="PROSITE" id="PS51257">
    <property type="entry name" value="PROKAR_LIPOPROTEIN"/>
    <property type="match status" value="1"/>
</dbReference>
<dbReference type="Proteomes" id="UP000029577">
    <property type="component" value="Unassembled WGS sequence"/>
</dbReference>
<evidence type="ECO:0000256" key="6">
    <source>
        <dbReference type="ARBA" id="ARBA00022500"/>
    </source>
</evidence>
<comment type="similarity">
    <text evidence="3 11">Belongs to the FliL family.</text>
</comment>
<evidence type="ECO:0000256" key="11">
    <source>
        <dbReference type="RuleBase" id="RU364125"/>
    </source>
</evidence>
<evidence type="ECO:0000256" key="8">
    <source>
        <dbReference type="ARBA" id="ARBA00022779"/>
    </source>
</evidence>
<dbReference type="PANTHER" id="PTHR35091:SF2">
    <property type="entry name" value="FLAGELLAR PROTEIN FLIL"/>
    <property type="match status" value="1"/>
</dbReference>
<keyword evidence="13" id="KW-1185">Reference proteome</keyword>
<evidence type="ECO:0000256" key="5">
    <source>
        <dbReference type="ARBA" id="ARBA00022475"/>
    </source>
</evidence>
<evidence type="ECO:0000256" key="10">
    <source>
        <dbReference type="ARBA" id="ARBA00023136"/>
    </source>
</evidence>
<keyword evidence="12" id="KW-0969">Cilium</keyword>
<evidence type="ECO:0000256" key="3">
    <source>
        <dbReference type="ARBA" id="ARBA00008281"/>
    </source>
</evidence>
<keyword evidence="7" id="KW-0812">Transmembrane</keyword>
<dbReference type="STRING" id="642227.HA49_13930"/>
<evidence type="ECO:0000256" key="9">
    <source>
        <dbReference type="ARBA" id="ARBA00022989"/>
    </source>
</evidence>
<keyword evidence="10 11" id="KW-0472">Membrane</keyword>
<comment type="subcellular location">
    <subcellularLocation>
        <location evidence="11">Cell inner membrane</location>
    </subcellularLocation>
    <subcellularLocation>
        <location evidence="2">Cell membrane</location>
        <topology evidence="2">Single-pass membrane protein</topology>
    </subcellularLocation>
</comment>
<sequence>MTTLPKKKTGKKLLLPVTLCVITLAACGAAAFSYLQLQRLEDTPAAGTTAQAATPPASPVFMPLEAFTVNLPARSDNDDERVLYAGFTLRLPDEATREKLNQYLPEVRSRLILLLTNQNQRQLETEQGKHQLADRIKTALTPPFVINQPPQQIDDVLFTSFILR</sequence>
<dbReference type="Pfam" id="PF03748">
    <property type="entry name" value="FliL"/>
    <property type="match status" value="1"/>
</dbReference>
<evidence type="ECO:0000256" key="2">
    <source>
        <dbReference type="ARBA" id="ARBA00004162"/>
    </source>
</evidence>
<evidence type="ECO:0000313" key="12">
    <source>
        <dbReference type="EMBL" id="KGD71916.1"/>
    </source>
</evidence>
<protein>
    <recommendedName>
        <fullName evidence="4 11">Flagellar protein FliL</fullName>
    </recommendedName>
</protein>
<keyword evidence="8 11" id="KW-0283">Flagellar rotation</keyword>
<keyword evidence="6 11" id="KW-0145">Chemotaxis</keyword>